<dbReference type="Proteomes" id="UP001199260">
    <property type="component" value="Unassembled WGS sequence"/>
</dbReference>
<evidence type="ECO:0000313" key="2">
    <source>
        <dbReference type="EMBL" id="MCD2164725.1"/>
    </source>
</evidence>
<name>A0AAW4XTK1_9BURK</name>
<dbReference type="RefSeq" id="WP_230772421.1">
    <property type="nucleotide sequence ID" value="NZ_JAJNCT010000005.1"/>
</dbReference>
<gene>
    <name evidence="2" type="ORF">LPW39_06205</name>
</gene>
<feature type="transmembrane region" description="Helical" evidence="1">
    <location>
        <begin position="12"/>
        <end position="31"/>
    </location>
</feature>
<protein>
    <submittedName>
        <fullName evidence="2">Uncharacterized protein</fullName>
    </submittedName>
</protein>
<sequence length="139" mass="15262">MQLPKPTSRLQTIGLILASVLLANILATWVLSANLSSGVYPSDADAIMIPIANNFLISLFILLLGATGALLPHQRFFWRLVSRVLVATAVLYSLALVASWCYPDHYLAAASFIPMLMVCIWALWLPSTKTRCNHNHLSA</sequence>
<keyword evidence="1" id="KW-1133">Transmembrane helix</keyword>
<keyword evidence="1" id="KW-0472">Membrane</keyword>
<feature type="transmembrane region" description="Helical" evidence="1">
    <location>
        <begin position="106"/>
        <end position="125"/>
    </location>
</feature>
<feature type="transmembrane region" description="Helical" evidence="1">
    <location>
        <begin position="80"/>
        <end position="100"/>
    </location>
</feature>
<evidence type="ECO:0000256" key="1">
    <source>
        <dbReference type="SAM" id="Phobius"/>
    </source>
</evidence>
<dbReference type="EMBL" id="JAJNCT010000005">
    <property type="protein sequence ID" value="MCD2164725.1"/>
    <property type="molecule type" value="Genomic_DNA"/>
</dbReference>
<feature type="transmembrane region" description="Helical" evidence="1">
    <location>
        <begin position="51"/>
        <end position="71"/>
    </location>
</feature>
<proteinExistence type="predicted"/>
<evidence type="ECO:0000313" key="3">
    <source>
        <dbReference type="Proteomes" id="UP001199260"/>
    </source>
</evidence>
<reference evidence="2 3" key="1">
    <citation type="submission" date="2021-11" db="EMBL/GenBank/DDBJ databases">
        <title>Genome sequence.</title>
        <authorList>
            <person name="Sun Q."/>
        </authorList>
    </citation>
    <scope>NUCLEOTIDE SEQUENCE [LARGE SCALE GENOMIC DNA]</scope>
    <source>
        <strain evidence="2 3">KCTC 12005</strain>
    </source>
</reference>
<organism evidence="2 3">
    <name type="scientific">Comamonas koreensis</name>
    <dbReference type="NCBI Taxonomy" id="160825"/>
    <lineage>
        <taxon>Bacteria</taxon>
        <taxon>Pseudomonadati</taxon>
        <taxon>Pseudomonadota</taxon>
        <taxon>Betaproteobacteria</taxon>
        <taxon>Burkholderiales</taxon>
        <taxon>Comamonadaceae</taxon>
        <taxon>Comamonas</taxon>
    </lineage>
</organism>
<keyword evidence="1" id="KW-0812">Transmembrane</keyword>
<comment type="caution">
    <text evidence="2">The sequence shown here is derived from an EMBL/GenBank/DDBJ whole genome shotgun (WGS) entry which is preliminary data.</text>
</comment>
<keyword evidence="3" id="KW-1185">Reference proteome</keyword>
<accession>A0AAW4XTK1</accession>
<dbReference type="AlphaFoldDB" id="A0AAW4XTK1"/>